<dbReference type="AlphaFoldDB" id="A0A921N1J9"/>
<evidence type="ECO:0000313" key="2">
    <source>
        <dbReference type="EMBL" id="HJG96664.1"/>
    </source>
</evidence>
<feature type="transmembrane region" description="Helical" evidence="1">
    <location>
        <begin position="64"/>
        <end position="81"/>
    </location>
</feature>
<feature type="transmembrane region" description="Helical" evidence="1">
    <location>
        <begin position="9"/>
        <end position="31"/>
    </location>
</feature>
<feature type="transmembrane region" description="Helical" evidence="1">
    <location>
        <begin position="118"/>
        <end position="142"/>
    </location>
</feature>
<protein>
    <submittedName>
        <fullName evidence="2">Uncharacterized protein</fullName>
    </submittedName>
</protein>
<accession>A0A921N1J9</accession>
<proteinExistence type="predicted"/>
<reference evidence="2" key="2">
    <citation type="submission" date="2021-09" db="EMBL/GenBank/DDBJ databases">
        <authorList>
            <person name="Gilroy R."/>
        </authorList>
    </citation>
    <scope>NUCLEOTIDE SEQUENCE</scope>
    <source>
        <strain evidence="2">1277</strain>
    </source>
</reference>
<keyword evidence="1" id="KW-0472">Membrane</keyword>
<evidence type="ECO:0000256" key="1">
    <source>
        <dbReference type="SAM" id="Phobius"/>
    </source>
</evidence>
<organism evidence="2 3">
    <name type="scientific">Romboutsia timonensis</name>
    <dbReference type="NCBI Taxonomy" id="1776391"/>
    <lineage>
        <taxon>Bacteria</taxon>
        <taxon>Bacillati</taxon>
        <taxon>Bacillota</taxon>
        <taxon>Clostridia</taxon>
        <taxon>Peptostreptococcales</taxon>
        <taxon>Peptostreptococcaceae</taxon>
        <taxon>Romboutsia</taxon>
    </lineage>
</organism>
<keyword evidence="1" id="KW-0812">Transmembrane</keyword>
<keyword evidence="1" id="KW-1133">Transmembrane helix</keyword>
<name>A0A921N1J9_9FIRM</name>
<sequence>MKNKILVKIFYILTLIIQVGIISATFIIEYLTNKKAGIMHHVYYRRYQFENSIFSQSNINNQKIILMILIAIFFILMIIALKGKGNRFFKFQSVLTLLISLMLYIVMSSSYFVNMLAYHYFILAFVLVLIIQIVVLLVSWILDKKFK</sequence>
<reference evidence="2" key="1">
    <citation type="journal article" date="2021" name="PeerJ">
        <title>Extensive microbial diversity within the chicken gut microbiome revealed by metagenomics and culture.</title>
        <authorList>
            <person name="Gilroy R."/>
            <person name="Ravi A."/>
            <person name="Getino M."/>
            <person name="Pursley I."/>
            <person name="Horton D.L."/>
            <person name="Alikhan N.F."/>
            <person name="Baker D."/>
            <person name="Gharbi K."/>
            <person name="Hall N."/>
            <person name="Watson M."/>
            <person name="Adriaenssens E.M."/>
            <person name="Foster-Nyarko E."/>
            <person name="Jarju S."/>
            <person name="Secka A."/>
            <person name="Antonio M."/>
            <person name="Oren A."/>
            <person name="Chaudhuri R.R."/>
            <person name="La Ragione R."/>
            <person name="Hildebrand F."/>
            <person name="Pallen M.J."/>
        </authorList>
    </citation>
    <scope>NUCLEOTIDE SEQUENCE</scope>
    <source>
        <strain evidence="2">1277</strain>
    </source>
</reference>
<feature type="transmembrane region" description="Helical" evidence="1">
    <location>
        <begin position="93"/>
        <end position="112"/>
    </location>
</feature>
<dbReference type="Proteomes" id="UP000776700">
    <property type="component" value="Unassembled WGS sequence"/>
</dbReference>
<gene>
    <name evidence="2" type="ORF">K8V90_06135</name>
</gene>
<evidence type="ECO:0000313" key="3">
    <source>
        <dbReference type="Proteomes" id="UP000776700"/>
    </source>
</evidence>
<comment type="caution">
    <text evidence="2">The sequence shown here is derived from an EMBL/GenBank/DDBJ whole genome shotgun (WGS) entry which is preliminary data.</text>
</comment>
<dbReference type="EMBL" id="DYUB01000192">
    <property type="protein sequence ID" value="HJG96664.1"/>
    <property type="molecule type" value="Genomic_DNA"/>
</dbReference>